<organism evidence="9 10">
    <name type="scientific">Agathobaculum hominis</name>
    <dbReference type="NCBI Taxonomy" id="2763014"/>
    <lineage>
        <taxon>Bacteria</taxon>
        <taxon>Bacillati</taxon>
        <taxon>Bacillota</taxon>
        <taxon>Clostridia</taxon>
        <taxon>Eubacteriales</taxon>
        <taxon>Butyricicoccaceae</taxon>
        <taxon>Agathobaculum</taxon>
    </lineage>
</organism>
<dbReference type="Gene3D" id="3.40.630.10">
    <property type="entry name" value="Zn peptidases"/>
    <property type="match status" value="1"/>
</dbReference>
<protein>
    <submittedName>
        <fullName evidence="9">Dipeptidase PepV</fullName>
    </submittedName>
</protein>
<evidence type="ECO:0000256" key="5">
    <source>
        <dbReference type="ARBA" id="ARBA00022801"/>
    </source>
</evidence>
<keyword evidence="8" id="KW-0482">Metalloprotease</keyword>
<keyword evidence="7" id="KW-0224">Dipeptidase</keyword>
<comment type="caution">
    <text evidence="9">The sequence shown here is derived from an EMBL/GenBank/DDBJ whole genome shotgun (WGS) entry which is preliminary data.</text>
</comment>
<keyword evidence="10" id="KW-1185">Reference proteome</keyword>
<dbReference type="SUPFAM" id="SSF55031">
    <property type="entry name" value="Bacterial exopeptidase dimerisation domain"/>
    <property type="match status" value="1"/>
</dbReference>
<dbReference type="SUPFAM" id="SSF53187">
    <property type="entry name" value="Zn-dependent exopeptidases"/>
    <property type="match status" value="1"/>
</dbReference>
<sequence length="454" mass="49051">MDFKRYIHAHSDELLASLAALVRIPSVEGEPEEGAPFGKEPARCLHEMLALCEKLGFPTENMDDRVGWCEYGEGEEMVAVLGHLDVVPAGDGWTESEPFSGEIKNGRIYGRGTMDDKGPMVAAVYALATLKQSGFQPSRRIRVIFGTNEETGCGDMAWYASHGGEMPVMGFTPDGEYPLINGEKGILNGTYTRTLHQTGDYILTRFEGGEASNISPAYAVAEVKCPTEAASKIAAEKVTVTPIDGGIRVEAEGVAVHGSTPELGENAIGRLAMALAQLPFTGETGECLAFVSERLGMETHGESLGLAMRDGVSGDLTMNVGVASFENETLSLTFSVRYPVTLPYELVYPRLKRGFTLGGFTETEMTHAAALYIPKDSELIRRLLGVYEAETGEKAEPKCIGGGTYAKSMPNIVAFGPIFPGDEVREHKPDEYMETRRVIQNAEIIASAMKALAE</sequence>
<dbReference type="Gene3D" id="3.30.70.360">
    <property type="match status" value="2"/>
</dbReference>
<evidence type="ECO:0000256" key="3">
    <source>
        <dbReference type="ARBA" id="ARBA00022670"/>
    </source>
</evidence>
<dbReference type="Proteomes" id="UP000641741">
    <property type="component" value="Unassembled WGS sequence"/>
</dbReference>
<dbReference type="InterPro" id="IPR050072">
    <property type="entry name" value="Peptidase_M20A"/>
</dbReference>
<dbReference type="InterPro" id="IPR010964">
    <property type="entry name" value="M20A_pepV-rel"/>
</dbReference>
<keyword evidence="6" id="KW-0862">Zinc</keyword>
<evidence type="ECO:0000313" key="9">
    <source>
        <dbReference type="EMBL" id="MBC5696296.1"/>
    </source>
</evidence>
<keyword evidence="3" id="KW-0645">Protease</keyword>
<dbReference type="NCBIfam" id="NF005591">
    <property type="entry name" value="PRK07318.1"/>
    <property type="match status" value="1"/>
</dbReference>
<comment type="cofactor">
    <cofactor evidence="1">
        <name>Zn(2+)</name>
        <dbReference type="ChEBI" id="CHEBI:29105"/>
    </cofactor>
</comment>
<evidence type="ECO:0000256" key="2">
    <source>
        <dbReference type="ARBA" id="ARBA00006247"/>
    </source>
</evidence>
<evidence type="ECO:0000256" key="8">
    <source>
        <dbReference type="ARBA" id="ARBA00023049"/>
    </source>
</evidence>
<accession>A0ABR7GPP8</accession>
<gene>
    <name evidence="9" type="primary">pepV</name>
    <name evidence="9" type="ORF">H8S02_10125</name>
</gene>
<dbReference type="NCBIfam" id="TIGR01887">
    <property type="entry name" value="dipeptidaselike"/>
    <property type="match status" value="1"/>
</dbReference>
<dbReference type="InterPro" id="IPR001261">
    <property type="entry name" value="ArgE/DapE_CS"/>
</dbReference>
<dbReference type="PANTHER" id="PTHR43808:SF31">
    <property type="entry name" value="N-ACETYL-L-CITRULLINE DEACETYLASE"/>
    <property type="match status" value="1"/>
</dbReference>
<dbReference type="EMBL" id="JACOPK010000009">
    <property type="protein sequence ID" value="MBC5696296.1"/>
    <property type="molecule type" value="Genomic_DNA"/>
</dbReference>
<evidence type="ECO:0000313" key="10">
    <source>
        <dbReference type="Proteomes" id="UP000641741"/>
    </source>
</evidence>
<evidence type="ECO:0000256" key="4">
    <source>
        <dbReference type="ARBA" id="ARBA00022723"/>
    </source>
</evidence>
<evidence type="ECO:0000256" key="7">
    <source>
        <dbReference type="ARBA" id="ARBA00022997"/>
    </source>
</evidence>
<dbReference type="PROSITE" id="PS00758">
    <property type="entry name" value="ARGE_DAPE_CPG2_1"/>
    <property type="match status" value="1"/>
</dbReference>
<keyword evidence="5" id="KW-0378">Hydrolase</keyword>
<evidence type="ECO:0000256" key="1">
    <source>
        <dbReference type="ARBA" id="ARBA00001947"/>
    </source>
</evidence>
<dbReference type="Pfam" id="PF01546">
    <property type="entry name" value="Peptidase_M20"/>
    <property type="match status" value="1"/>
</dbReference>
<dbReference type="InterPro" id="IPR002933">
    <property type="entry name" value="Peptidase_M20"/>
</dbReference>
<comment type="similarity">
    <text evidence="2">Belongs to the peptidase M20A family.</text>
</comment>
<proteinExistence type="inferred from homology"/>
<keyword evidence="4" id="KW-0479">Metal-binding</keyword>
<name>A0ABR7GPP8_9FIRM</name>
<dbReference type="CDD" id="cd03888">
    <property type="entry name" value="M20_PepV"/>
    <property type="match status" value="1"/>
</dbReference>
<evidence type="ECO:0000256" key="6">
    <source>
        <dbReference type="ARBA" id="ARBA00022833"/>
    </source>
</evidence>
<dbReference type="InterPro" id="IPR036264">
    <property type="entry name" value="Bact_exopeptidase_dim_dom"/>
</dbReference>
<reference evidence="9 10" key="1">
    <citation type="submission" date="2020-08" db="EMBL/GenBank/DDBJ databases">
        <title>Genome public.</title>
        <authorList>
            <person name="Liu C."/>
            <person name="Sun Q."/>
        </authorList>
    </citation>
    <scope>NUCLEOTIDE SEQUENCE [LARGE SCALE GENOMIC DNA]</scope>
    <source>
        <strain evidence="9 10">M2</strain>
    </source>
</reference>
<dbReference type="PANTHER" id="PTHR43808">
    <property type="entry name" value="ACETYLORNITHINE DEACETYLASE"/>
    <property type="match status" value="1"/>
</dbReference>
<dbReference type="RefSeq" id="WP_186970406.1">
    <property type="nucleotide sequence ID" value="NZ_JACOPK010000009.1"/>
</dbReference>